<dbReference type="InterPro" id="IPR036635">
    <property type="entry name" value="MurB_C_sf"/>
</dbReference>
<evidence type="ECO:0000256" key="13">
    <source>
        <dbReference type="ARBA" id="ARBA00023306"/>
    </source>
</evidence>
<sequence length="304" mass="32218">MNRLAEELAARIAGRVLPNEPLKEHTTWRIGGPADLLVEPASREDLKMILRFVREKGLPFTVIGNGSNLLVSDTGIRGVVVKIGERMGAISVAGRSITAGAGAKLGRVAAVAQEAGLGGLEFTVGIPATIGGAVTMNAGANGSMIGDLVETVTVVDYAGQEKVFNRAELAFGYRYSRLQQLKAIVVEVVLGLTPDDPEAIRRRSQEYLQKRRRTQPLEYPSAGSVFKNPPGDAAGRLIELAGAKGLRIGDAMVSEKHANFIVNLGAAKASDVLLLIERVRGMVRAKFGITLELEVKILGDSGAG</sequence>
<keyword evidence="6 16" id="KW-0132">Cell division</keyword>
<evidence type="ECO:0000313" key="18">
    <source>
        <dbReference type="EMBL" id="RPF46778.1"/>
    </source>
</evidence>
<dbReference type="GO" id="GO:0005829">
    <property type="term" value="C:cytosol"/>
    <property type="evidence" value="ECO:0007669"/>
    <property type="project" value="TreeGrafter"/>
</dbReference>
<evidence type="ECO:0000256" key="16">
    <source>
        <dbReference type="HAMAP-Rule" id="MF_00037"/>
    </source>
</evidence>
<evidence type="ECO:0000256" key="3">
    <source>
        <dbReference type="ARBA" id="ARBA00004496"/>
    </source>
</evidence>
<dbReference type="InterPro" id="IPR006094">
    <property type="entry name" value="Oxid_FAD_bind_N"/>
</dbReference>
<protein>
    <recommendedName>
        <fullName evidence="16">UDP-N-acetylenolpyruvoylglucosamine reductase</fullName>
        <ecNumber evidence="16">1.3.1.98</ecNumber>
    </recommendedName>
    <alternativeName>
        <fullName evidence="16">UDP-N-acetylmuramate dehydrogenase</fullName>
    </alternativeName>
</protein>
<evidence type="ECO:0000256" key="11">
    <source>
        <dbReference type="ARBA" id="ARBA00022984"/>
    </source>
</evidence>
<dbReference type="RefSeq" id="WP_123929004.1">
    <property type="nucleotide sequence ID" value="NZ_RKRE01000002.1"/>
</dbReference>
<comment type="function">
    <text evidence="2 16">Cell wall formation.</text>
</comment>
<dbReference type="Pfam" id="PF01565">
    <property type="entry name" value="FAD_binding_4"/>
    <property type="match status" value="1"/>
</dbReference>
<dbReference type="InterPro" id="IPR016167">
    <property type="entry name" value="FAD-bd_PCMH_sub1"/>
</dbReference>
<evidence type="ECO:0000256" key="12">
    <source>
        <dbReference type="ARBA" id="ARBA00023002"/>
    </source>
</evidence>
<reference evidence="18 19" key="1">
    <citation type="submission" date="2018-11" db="EMBL/GenBank/DDBJ databases">
        <title>Genomic Encyclopedia of Type Strains, Phase IV (KMG-IV): sequencing the most valuable type-strain genomes for metagenomic binning, comparative biology and taxonomic classification.</title>
        <authorList>
            <person name="Goeker M."/>
        </authorList>
    </citation>
    <scope>NUCLEOTIDE SEQUENCE [LARGE SCALE GENOMIC DNA]</scope>
    <source>
        <strain evidence="18 19">DSM 102936</strain>
    </source>
</reference>
<dbReference type="Gene3D" id="3.90.78.10">
    <property type="entry name" value="UDP-N-acetylenolpyruvoylglucosamine reductase, C-terminal domain"/>
    <property type="match status" value="1"/>
</dbReference>
<name>A0A3N5BAT0_9THEO</name>
<dbReference type="Pfam" id="PF02873">
    <property type="entry name" value="MurB_C"/>
    <property type="match status" value="1"/>
</dbReference>
<evidence type="ECO:0000256" key="2">
    <source>
        <dbReference type="ARBA" id="ARBA00003921"/>
    </source>
</evidence>
<feature type="active site" evidence="16">
    <location>
        <position position="294"/>
    </location>
</feature>
<dbReference type="GO" id="GO:0008762">
    <property type="term" value="F:UDP-N-acetylmuramate dehydrogenase activity"/>
    <property type="evidence" value="ECO:0007669"/>
    <property type="project" value="UniProtKB-UniRule"/>
</dbReference>
<evidence type="ECO:0000256" key="8">
    <source>
        <dbReference type="ARBA" id="ARBA00022827"/>
    </source>
</evidence>
<dbReference type="NCBIfam" id="TIGR00179">
    <property type="entry name" value="murB"/>
    <property type="match status" value="1"/>
</dbReference>
<feature type="active site" description="Proton donor" evidence="16">
    <location>
        <position position="224"/>
    </location>
</feature>
<dbReference type="GO" id="GO:0071949">
    <property type="term" value="F:FAD binding"/>
    <property type="evidence" value="ECO:0007669"/>
    <property type="project" value="InterPro"/>
</dbReference>
<comment type="caution">
    <text evidence="18">The sequence shown here is derived from an EMBL/GenBank/DDBJ whole genome shotgun (WGS) entry which is preliminary data.</text>
</comment>
<organism evidence="18 19">
    <name type="scientific">Thermodesulfitimonas autotrophica</name>
    <dbReference type="NCBI Taxonomy" id="1894989"/>
    <lineage>
        <taxon>Bacteria</taxon>
        <taxon>Bacillati</taxon>
        <taxon>Bacillota</taxon>
        <taxon>Clostridia</taxon>
        <taxon>Thermoanaerobacterales</taxon>
        <taxon>Thermoanaerobacteraceae</taxon>
        <taxon>Thermodesulfitimonas</taxon>
    </lineage>
</organism>
<feature type="domain" description="FAD-binding PCMH-type" evidence="17">
    <location>
        <begin position="30"/>
        <end position="195"/>
    </location>
</feature>
<keyword evidence="11 16" id="KW-0573">Peptidoglycan synthesis</keyword>
<dbReference type="OrthoDB" id="9804753at2"/>
<evidence type="ECO:0000256" key="6">
    <source>
        <dbReference type="ARBA" id="ARBA00022618"/>
    </source>
</evidence>
<evidence type="ECO:0000313" key="19">
    <source>
        <dbReference type="Proteomes" id="UP000282654"/>
    </source>
</evidence>
<feature type="active site" evidence="16">
    <location>
        <position position="174"/>
    </location>
</feature>
<evidence type="ECO:0000256" key="4">
    <source>
        <dbReference type="ARBA" id="ARBA00004752"/>
    </source>
</evidence>
<dbReference type="EMBL" id="RKRE01000002">
    <property type="protein sequence ID" value="RPF46778.1"/>
    <property type="molecule type" value="Genomic_DNA"/>
</dbReference>
<dbReference type="InterPro" id="IPR003170">
    <property type="entry name" value="MurB"/>
</dbReference>
<comment type="similarity">
    <text evidence="16">Belongs to the MurB family.</text>
</comment>
<dbReference type="Gene3D" id="3.30.43.10">
    <property type="entry name" value="Uridine Diphospho-n-acetylenolpyruvylglucosamine Reductase, domain 2"/>
    <property type="match status" value="1"/>
</dbReference>
<keyword evidence="5 16" id="KW-0963">Cytoplasm</keyword>
<dbReference type="PANTHER" id="PTHR21071:SF4">
    <property type="entry name" value="UDP-N-ACETYLENOLPYRUVOYLGLUCOSAMINE REDUCTASE"/>
    <property type="match status" value="1"/>
</dbReference>
<evidence type="ECO:0000256" key="5">
    <source>
        <dbReference type="ARBA" id="ARBA00022490"/>
    </source>
</evidence>
<dbReference type="PANTHER" id="PTHR21071">
    <property type="entry name" value="UDP-N-ACETYLENOLPYRUVOYLGLUCOSAMINE REDUCTASE"/>
    <property type="match status" value="1"/>
</dbReference>
<keyword evidence="9 16" id="KW-0521">NADP</keyword>
<dbReference type="EC" id="1.3.1.98" evidence="16"/>
<dbReference type="AlphaFoldDB" id="A0A3N5BAT0"/>
<dbReference type="Gene3D" id="3.30.465.10">
    <property type="match status" value="1"/>
</dbReference>
<accession>A0A3N5BAT0</accession>
<comment type="cofactor">
    <cofactor evidence="1 16">
        <name>FAD</name>
        <dbReference type="ChEBI" id="CHEBI:57692"/>
    </cofactor>
</comment>
<gene>
    <name evidence="16" type="primary">murB</name>
    <name evidence="18" type="ORF">EDD75_1036</name>
</gene>
<evidence type="ECO:0000256" key="15">
    <source>
        <dbReference type="ARBA" id="ARBA00048914"/>
    </source>
</evidence>
<dbReference type="InterPro" id="IPR011601">
    <property type="entry name" value="MurB_C"/>
</dbReference>
<evidence type="ECO:0000256" key="14">
    <source>
        <dbReference type="ARBA" id="ARBA00023316"/>
    </source>
</evidence>
<keyword evidence="19" id="KW-1185">Reference proteome</keyword>
<dbReference type="GO" id="GO:0051301">
    <property type="term" value="P:cell division"/>
    <property type="evidence" value="ECO:0007669"/>
    <property type="project" value="UniProtKB-KW"/>
</dbReference>
<dbReference type="GO" id="GO:0071555">
    <property type="term" value="P:cell wall organization"/>
    <property type="evidence" value="ECO:0007669"/>
    <property type="project" value="UniProtKB-KW"/>
</dbReference>
<keyword evidence="10 16" id="KW-0133">Cell shape</keyword>
<keyword evidence="14 16" id="KW-0961">Cell wall biogenesis/degradation</keyword>
<keyword evidence="13 16" id="KW-0131">Cell cycle</keyword>
<dbReference type="GO" id="GO:0008360">
    <property type="term" value="P:regulation of cell shape"/>
    <property type="evidence" value="ECO:0007669"/>
    <property type="project" value="UniProtKB-KW"/>
</dbReference>
<keyword evidence="7 16" id="KW-0285">Flavoprotein</keyword>
<dbReference type="PROSITE" id="PS51387">
    <property type="entry name" value="FAD_PCMH"/>
    <property type="match status" value="1"/>
</dbReference>
<dbReference type="InterPro" id="IPR016169">
    <property type="entry name" value="FAD-bd_PCMH_sub2"/>
</dbReference>
<dbReference type="GO" id="GO:0009252">
    <property type="term" value="P:peptidoglycan biosynthetic process"/>
    <property type="evidence" value="ECO:0007669"/>
    <property type="project" value="UniProtKB-UniRule"/>
</dbReference>
<evidence type="ECO:0000256" key="7">
    <source>
        <dbReference type="ARBA" id="ARBA00022630"/>
    </source>
</evidence>
<keyword evidence="8 16" id="KW-0274">FAD</keyword>
<dbReference type="SUPFAM" id="SSF56176">
    <property type="entry name" value="FAD-binding/transporter-associated domain-like"/>
    <property type="match status" value="1"/>
</dbReference>
<keyword evidence="12 16" id="KW-0560">Oxidoreductase</keyword>
<dbReference type="InterPro" id="IPR036318">
    <property type="entry name" value="FAD-bd_PCMH-like_sf"/>
</dbReference>
<comment type="subcellular location">
    <subcellularLocation>
        <location evidence="3 16">Cytoplasm</location>
    </subcellularLocation>
</comment>
<dbReference type="NCBIfam" id="NF010480">
    <property type="entry name" value="PRK13905.1"/>
    <property type="match status" value="1"/>
</dbReference>
<evidence type="ECO:0000256" key="1">
    <source>
        <dbReference type="ARBA" id="ARBA00001974"/>
    </source>
</evidence>
<dbReference type="InterPro" id="IPR016166">
    <property type="entry name" value="FAD-bd_PCMH"/>
</dbReference>
<evidence type="ECO:0000259" key="17">
    <source>
        <dbReference type="PROSITE" id="PS51387"/>
    </source>
</evidence>
<evidence type="ECO:0000256" key="9">
    <source>
        <dbReference type="ARBA" id="ARBA00022857"/>
    </source>
</evidence>
<comment type="catalytic activity">
    <reaction evidence="15 16">
        <text>UDP-N-acetyl-alpha-D-muramate + NADP(+) = UDP-N-acetyl-3-O-(1-carboxyvinyl)-alpha-D-glucosamine + NADPH + H(+)</text>
        <dbReference type="Rhea" id="RHEA:12248"/>
        <dbReference type="ChEBI" id="CHEBI:15378"/>
        <dbReference type="ChEBI" id="CHEBI:57783"/>
        <dbReference type="ChEBI" id="CHEBI:58349"/>
        <dbReference type="ChEBI" id="CHEBI:68483"/>
        <dbReference type="ChEBI" id="CHEBI:70757"/>
        <dbReference type="EC" id="1.3.1.98"/>
    </reaction>
</comment>
<dbReference type="HAMAP" id="MF_00037">
    <property type="entry name" value="MurB"/>
    <property type="match status" value="1"/>
</dbReference>
<dbReference type="UniPathway" id="UPA00219"/>
<proteinExistence type="inferred from homology"/>
<evidence type="ECO:0000256" key="10">
    <source>
        <dbReference type="ARBA" id="ARBA00022960"/>
    </source>
</evidence>
<dbReference type="Proteomes" id="UP000282654">
    <property type="component" value="Unassembled WGS sequence"/>
</dbReference>
<comment type="pathway">
    <text evidence="4 16">Cell wall biogenesis; peptidoglycan biosynthesis.</text>
</comment>
<dbReference type="SUPFAM" id="SSF56194">
    <property type="entry name" value="Uridine diphospho-N-Acetylenolpyruvylglucosamine reductase, MurB, C-terminal domain"/>
    <property type="match status" value="1"/>
</dbReference>